<feature type="repeat" description="Solcar" evidence="10">
    <location>
        <begin position="15"/>
        <end position="88"/>
    </location>
</feature>
<feature type="repeat" description="Solcar" evidence="10">
    <location>
        <begin position="97"/>
        <end position="170"/>
    </location>
</feature>
<dbReference type="Proteomes" id="UP001607302">
    <property type="component" value="Unassembled WGS sequence"/>
</dbReference>
<comment type="similarity">
    <text evidence="2 11">Belongs to the mitochondrial carrier (TC 2.A.29) family.</text>
</comment>
<comment type="subcellular location">
    <subcellularLocation>
        <location evidence="1">Mitochondrion inner membrane</location>
        <topology evidence="1">Multi-pass membrane protein</topology>
    </subcellularLocation>
</comment>
<keyword evidence="14" id="KW-1185">Reference proteome</keyword>
<keyword evidence="6" id="KW-0999">Mitochondrion inner membrane</keyword>
<evidence type="ECO:0000256" key="3">
    <source>
        <dbReference type="ARBA" id="ARBA00022448"/>
    </source>
</evidence>
<name>A0ABD2AX94_VESSQ</name>
<organism evidence="13 14">
    <name type="scientific">Vespula squamosa</name>
    <name type="common">Southern yellow jacket</name>
    <name type="synonym">Wasp</name>
    <dbReference type="NCBI Taxonomy" id="30214"/>
    <lineage>
        <taxon>Eukaryota</taxon>
        <taxon>Metazoa</taxon>
        <taxon>Ecdysozoa</taxon>
        <taxon>Arthropoda</taxon>
        <taxon>Hexapoda</taxon>
        <taxon>Insecta</taxon>
        <taxon>Pterygota</taxon>
        <taxon>Neoptera</taxon>
        <taxon>Endopterygota</taxon>
        <taxon>Hymenoptera</taxon>
        <taxon>Apocrita</taxon>
        <taxon>Aculeata</taxon>
        <taxon>Vespoidea</taxon>
        <taxon>Vespidae</taxon>
        <taxon>Vespinae</taxon>
        <taxon>Vespula</taxon>
    </lineage>
</organism>
<evidence type="ECO:0000256" key="10">
    <source>
        <dbReference type="PROSITE-ProRule" id="PRU00282"/>
    </source>
</evidence>
<evidence type="ECO:0000256" key="11">
    <source>
        <dbReference type="RuleBase" id="RU000488"/>
    </source>
</evidence>
<evidence type="ECO:0000256" key="9">
    <source>
        <dbReference type="ARBA" id="ARBA00023136"/>
    </source>
</evidence>
<feature type="transmembrane region" description="Helical" evidence="12">
    <location>
        <begin position="16"/>
        <end position="38"/>
    </location>
</feature>
<reference evidence="13 14" key="1">
    <citation type="journal article" date="2024" name="Ann. Entomol. Soc. Am.">
        <title>Genomic analyses of the southern and eastern yellowjacket wasps (Hymenoptera: Vespidae) reveal evolutionary signatures of social life.</title>
        <authorList>
            <person name="Catto M.A."/>
            <person name="Caine P.B."/>
            <person name="Orr S.E."/>
            <person name="Hunt B.G."/>
            <person name="Goodisman M.A.D."/>
        </authorList>
    </citation>
    <scope>NUCLEOTIDE SEQUENCE [LARGE SCALE GENOMIC DNA]</scope>
    <source>
        <strain evidence="13">233</strain>
        <tissue evidence="13">Head and thorax</tissue>
    </source>
</reference>
<evidence type="ECO:0000256" key="8">
    <source>
        <dbReference type="ARBA" id="ARBA00023128"/>
    </source>
</evidence>
<dbReference type="FunFam" id="1.50.40.10:FF:000018">
    <property type="entry name" value="S-adenosylmethionine mitochondrial carrier protein-like"/>
    <property type="match status" value="1"/>
</dbReference>
<keyword evidence="3 11" id="KW-0813">Transport</keyword>
<comment type="caution">
    <text evidence="13">The sequence shown here is derived from an EMBL/GenBank/DDBJ whole genome shotgun (WGS) entry which is preliminary data.</text>
</comment>
<evidence type="ECO:0000256" key="7">
    <source>
        <dbReference type="ARBA" id="ARBA00022989"/>
    </source>
</evidence>
<sequence length="286" mass="31953">MTSHEKELKSFVGRDVLFTSIFAGASAGICVDTALFPLDTVKTRLQSQYGFLQSGGFKGLYRGLYPVLIGSTPTAALFFVTYESIKVQIQPLVSKRYHSLIHMGAASLSEMVACIVRVPVEVMKQRKQASLLDKGNFSIKFLYRGYWSTVLRDMPFSLIQFPLWEYFKNIWSLYVERDIYPTESATCGSLAGAFSAAITTPLDVAKTRIMLASKMVQSSELKLSTTLRSIYIEKGINGLFVGIGYRVTWISIGGFIFFGVYEEAKLLALNALTFMTKEKRETFASC</sequence>
<evidence type="ECO:0000256" key="1">
    <source>
        <dbReference type="ARBA" id="ARBA00004448"/>
    </source>
</evidence>
<keyword evidence="4 10" id="KW-0812">Transmembrane</keyword>
<dbReference type="SUPFAM" id="SSF103506">
    <property type="entry name" value="Mitochondrial carrier"/>
    <property type="match status" value="1"/>
</dbReference>
<dbReference type="Pfam" id="PF00153">
    <property type="entry name" value="Mito_carr"/>
    <property type="match status" value="2"/>
</dbReference>
<keyword evidence="9 10" id="KW-0472">Membrane</keyword>
<evidence type="ECO:0000313" key="13">
    <source>
        <dbReference type="EMBL" id="KAL2725231.1"/>
    </source>
</evidence>
<dbReference type="InterPro" id="IPR023395">
    <property type="entry name" value="MCP_dom_sf"/>
</dbReference>
<keyword evidence="7 12" id="KW-1133">Transmembrane helix</keyword>
<evidence type="ECO:0000313" key="14">
    <source>
        <dbReference type="Proteomes" id="UP001607302"/>
    </source>
</evidence>
<evidence type="ECO:0000256" key="12">
    <source>
        <dbReference type="SAM" id="Phobius"/>
    </source>
</evidence>
<dbReference type="PROSITE" id="PS50920">
    <property type="entry name" value="SOLCAR"/>
    <property type="match status" value="3"/>
</dbReference>
<evidence type="ECO:0000256" key="4">
    <source>
        <dbReference type="ARBA" id="ARBA00022692"/>
    </source>
</evidence>
<dbReference type="InterPro" id="IPR018108">
    <property type="entry name" value="MCP_transmembrane"/>
</dbReference>
<feature type="transmembrane region" description="Helical" evidence="12">
    <location>
        <begin position="238"/>
        <end position="261"/>
    </location>
</feature>
<feature type="transmembrane region" description="Helical" evidence="12">
    <location>
        <begin position="59"/>
        <end position="80"/>
    </location>
</feature>
<keyword evidence="8" id="KW-0496">Mitochondrion</keyword>
<dbReference type="AlphaFoldDB" id="A0ABD2AX94"/>
<dbReference type="GO" id="GO:0005743">
    <property type="term" value="C:mitochondrial inner membrane"/>
    <property type="evidence" value="ECO:0007669"/>
    <property type="project" value="UniProtKB-SubCell"/>
</dbReference>
<evidence type="ECO:0000256" key="5">
    <source>
        <dbReference type="ARBA" id="ARBA00022737"/>
    </source>
</evidence>
<feature type="repeat" description="Solcar" evidence="10">
    <location>
        <begin position="179"/>
        <end position="267"/>
    </location>
</feature>
<proteinExistence type="inferred from homology"/>
<dbReference type="Gene3D" id="1.50.40.10">
    <property type="entry name" value="Mitochondrial carrier domain"/>
    <property type="match status" value="2"/>
</dbReference>
<evidence type="ECO:0000256" key="2">
    <source>
        <dbReference type="ARBA" id="ARBA00006375"/>
    </source>
</evidence>
<dbReference type="PANTHER" id="PTHR45667">
    <property type="entry name" value="S-ADENOSYLMETHIONINE MITOCHONDRIAL CARRIER PROTEIN"/>
    <property type="match status" value="1"/>
</dbReference>
<evidence type="ECO:0000256" key="6">
    <source>
        <dbReference type="ARBA" id="ARBA00022792"/>
    </source>
</evidence>
<dbReference type="EMBL" id="JAUDFV010000138">
    <property type="protein sequence ID" value="KAL2725231.1"/>
    <property type="molecule type" value="Genomic_DNA"/>
</dbReference>
<accession>A0ABD2AX94</accession>
<gene>
    <name evidence="13" type="ORF">V1478_007904</name>
</gene>
<keyword evidence="5" id="KW-0677">Repeat</keyword>
<protein>
    <submittedName>
        <fullName evidence="13">S-adenosylmethionine mitochondrial carrier protein isoform X1</fullName>
    </submittedName>
</protein>